<organism evidence="1">
    <name type="scientific">freshwater metagenome</name>
    <dbReference type="NCBI Taxonomy" id="449393"/>
    <lineage>
        <taxon>unclassified sequences</taxon>
        <taxon>metagenomes</taxon>
        <taxon>ecological metagenomes</taxon>
    </lineage>
</organism>
<name>A0A6J7I372_9ZZZZ</name>
<dbReference type="AlphaFoldDB" id="A0A6J7I372"/>
<protein>
    <submittedName>
        <fullName evidence="1">Unannotated protein</fullName>
    </submittedName>
</protein>
<dbReference type="PANTHER" id="PTHR38479">
    <property type="entry name" value="LMO0824 PROTEIN"/>
    <property type="match status" value="1"/>
</dbReference>
<gene>
    <name evidence="1" type="ORF">UFOPK3662_00876</name>
</gene>
<dbReference type="PANTHER" id="PTHR38479:SF2">
    <property type="entry name" value="WINGED HELIX DNA-BINDING DOMAIN-CONTAINING PROTEIN"/>
    <property type="match status" value="1"/>
</dbReference>
<dbReference type="EMBL" id="CAFBMW010000005">
    <property type="protein sequence ID" value="CAB4925202.1"/>
    <property type="molecule type" value="Genomic_DNA"/>
</dbReference>
<dbReference type="InterPro" id="IPR009351">
    <property type="entry name" value="AlkZ-like"/>
</dbReference>
<evidence type="ECO:0000313" key="1">
    <source>
        <dbReference type="EMBL" id="CAB4925202.1"/>
    </source>
</evidence>
<accession>A0A6J7I372</accession>
<sequence>MLGWDDLAGASLARQFPDGPGTVAARVDAIGDLQTQTARSAFIGLGARFPGTTHAEVSEAYDAGAIVRGSTIRGTVHTASPRAYTVLAEATRVGQHPRWARMLGITDEQLATLWASIEDFAREWRTTEELRAHVDGWLGRHAPGSLDAAAAGPGRYLGFAHGALVRKPASGEKWEGQGKPVYATFDRTGHATIADVVRLHLAAHGPSSRQDVAWWSGMPSAAVEGGLSRLDVVEDEGPDGRAYVDLADAPPPRDLPGVRLLPEFDALLCGYDSKARDRFVTPEHHRRLWNESNGMFLPSLLVDGRITGFWRAAGTARRRPLEVTWFARTRRPRRAELDEPVAALEAALGITVTAVSTAREVV</sequence>
<dbReference type="Pfam" id="PF06224">
    <property type="entry name" value="AlkZ-like"/>
    <property type="match status" value="1"/>
</dbReference>
<proteinExistence type="predicted"/>
<reference evidence="1" key="1">
    <citation type="submission" date="2020-05" db="EMBL/GenBank/DDBJ databases">
        <authorList>
            <person name="Chiriac C."/>
            <person name="Salcher M."/>
            <person name="Ghai R."/>
            <person name="Kavagutti S V."/>
        </authorList>
    </citation>
    <scope>NUCLEOTIDE SEQUENCE</scope>
</reference>